<sequence>MENIFVLKFLFLWKTECVLCTAVDEGCEHVHKVVEQVTSMGFPCYIAMLEQVMALQPHLPFLRTQEWKEMKHTVDENLRKKFCELFSSCKTASAQQDLHDQLLQTVLKQCAYSLGFRKMFLGDNSTTLSVRILSQVALGRGSQLPARVHFKATSQNVEVYRPMRELLENEIIDYLNLQNITVPRPPTFQPNCTSIASCTEEFVRCLQKDFPATIPTIFRTGDKLVSTTETAKEHDSSADSFTNDDFCALCASNLDTEKGEASALNATVVSQKYSSKRPQEILQQNAVPVQECSKDPGGGMCHCARGGGGCGKTEVNVDQKWEMAKTVEQCLCYGCRVTLRDLADTGLLPAKVQAAVAEQKQRKIMREQIQDFLL</sequence>
<dbReference type="GO" id="GO:0002143">
    <property type="term" value="P:tRNA wobble position uridine thiolation"/>
    <property type="evidence" value="ECO:0007669"/>
    <property type="project" value="TreeGrafter"/>
</dbReference>
<dbReference type="Pfam" id="PF10288">
    <property type="entry name" value="CTU2"/>
    <property type="match status" value="1"/>
</dbReference>
<dbReference type="PANTHER" id="PTHR20882:SF14">
    <property type="entry name" value="CYTOPLASMIC TRNA 2-THIOLATION PROTEIN 2"/>
    <property type="match status" value="1"/>
</dbReference>
<dbReference type="Gene3D" id="3.40.50.620">
    <property type="entry name" value="HUPs"/>
    <property type="match status" value="1"/>
</dbReference>
<protein>
    <recommendedName>
        <fullName evidence="5">Cytoplasmic tRNA 2-thiolation protein 2</fullName>
    </recommendedName>
</protein>
<dbReference type="SUPFAM" id="SSF52402">
    <property type="entry name" value="Adenine nucleotide alpha hydrolases-like"/>
    <property type="match status" value="1"/>
</dbReference>
<keyword evidence="3" id="KW-0732">Signal</keyword>
<dbReference type="InterPro" id="IPR019407">
    <property type="entry name" value="CTU2"/>
</dbReference>
<keyword evidence="1" id="KW-0963">Cytoplasm</keyword>
<evidence type="ECO:0008006" key="5">
    <source>
        <dbReference type="Google" id="ProtNLM"/>
    </source>
</evidence>
<proteinExistence type="predicted"/>
<organism evidence="4">
    <name type="scientific">Scylla olivacea</name>
    <name type="common">Orange mud crab</name>
    <name type="synonym">Cancer olivacea</name>
    <dbReference type="NCBI Taxonomy" id="85551"/>
    <lineage>
        <taxon>Eukaryota</taxon>
        <taxon>Metazoa</taxon>
        <taxon>Ecdysozoa</taxon>
        <taxon>Arthropoda</taxon>
        <taxon>Crustacea</taxon>
        <taxon>Multicrustacea</taxon>
        <taxon>Malacostraca</taxon>
        <taxon>Eumalacostraca</taxon>
        <taxon>Eucarida</taxon>
        <taxon>Decapoda</taxon>
        <taxon>Pleocyemata</taxon>
        <taxon>Brachyura</taxon>
        <taxon>Eubrachyura</taxon>
        <taxon>Portunoidea</taxon>
        <taxon>Portunidae</taxon>
        <taxon>Portuninae</taxon>
        <taxon>Scylla</taxon>
    </lineage>
</organism>
<evidence type="ECO:0000256" key="1">
    <source>
        <dbReference type="ARBA" id="ARBA00022490"/>
    </source>
</evidence>
<dbReference type="GO" id="GO:0000049">
    <property type="term" value="F:tRNA binding"/>
    <property type="evidence" value="ECO:0007669"/>
    <property type="project" value="InterPro"/>
</dbReference>
<reference evidence="4" key="1">
    <citation type="submission" date="2015-09" db="EMBL/GenBank/DDBJ databases">
        <title>Scylla olivacea transcriptome.</title>
        <authorList>
            <person name="Ikhwanuddin M."/>
        </authorList>
    </citation>
    <scope>NUCLEOTIDE SEQUENCE</scope>
</reference>
<keyword evidence="2" id="KW-0819">tRNA processing</keyword>
<evidence type="ECO:0000256" key="3">
    <source>
        <dbReference type="SAM" id="SignalP"/>
    </source>
</evidence>
<accession>A0A0P4W686</accession>
<evidence type="ECO:0000313" key="4">
    <source>
        <dbReference type="EMBL" id="JAI60766.1"/>
    </source>
</evidence>
<dbReference type="GO" id="GO:0005829">
    <property type="term" value="C:cytosol"/>
    <property type="evidence" value="ECO:0007669"/>
    <property type="project" value="TreeGrafter"/>
</dbReference>
<name>A0A0P4W686_SCYOL</name>
<feature type="signal peptide" evidence="3">
    <location>
        <begin position="1"/>
        <end position="20"/>
    </location>
</feature>
<dbReference type="GO" id="GO:0016783">
    <property type="term" value="F:sulfurtransferase activity"/>
    <property type="evidence" value="ECO:0007669"/>
    <property type="project" value="TreeGrafter"/>
</dbReference>
<evidence type="ECO:0000256" key="2">
    <source>
        <dbReference type="ARBA" id="ARBA00022694"/>
    </source>
</evidence>
<dbReference type="EMBL" id="GDRN01088841">
    <property type="protein sequence ID" value="JAI60766.1"/>
    <property type="molecule type" value="Transcribed_RNA"/>
</dbReference>
<dbReference type="InterPro" id="IPR014729">
    <property type="entry name" value="Rossmann-like_a/b/a_fold"/>
</dbReference>
<dbReference type="AlphaFoldDB" id="A0A0P4W686"/>
<feature type="chain" id="PRO_5006070308" description="Cytoplasmic tRNA 2-thiolation protein 2" evidence="3">
    <location>
        <begin position="21"/>
        <end position="374"/>
    </location>
</feature>
<dbReference type="PANTHER" id="PTHR20882">
    <property type="entry name" value="CYTOPLASMIC TRNA 2-THIOLATION PROTEIN 2"/>
    <property type="match status" value="1"/>
</dbReference>